<dbReference type="InterPro" id="IPR018490">
    <property type="entry name" value="cNMP-bd_dom_sf"/>
</dbReference>
<dbReference type="PANTHER" id="PTHR24567:SF76">
    <property type="entry name" value="CYCLIC NUCLEOTIDE-BINDING DOMAIN PROTEIN"/>
    <property type="match status" value="1"/>
</dbReference>
<organism evidence="2 3">
    <name type="scientific">Mariniflexile litorale</name>
    <dbReference type="NCBI Taxonomy" id="3045158"/>
    <lineage>
        <taxon>Bacteria</taxon>
        <taxon>Pseudomonadati</taxon>
        <taxon>Bacteroidota</taxon>
        <taxon>Flavobacteriia</taxon>
        <taxon>Flavobacteriales</taxon>
        <taxon>Flavobacteriaceae</taxon>
        <taxon>Mariniflexile</taxon>
    </lineage>
</organism>
<evidence type="ECO:0000259" key="1">
    <source>
        <dbReference type="PROSITE" id="PS50042"/>
    </source>
</evidence>
<dbReference type="PROSITE" id="PS50042">
    <property type="entry name" value="CNMP_BINDING_3"/>
    <property type="match status" value="1"/>
</dbReference>
<name>A0AAU7EAC6_9FLAO</name>
<dbReference type="SUPFAM" id="SSF51206">
    <property type="entry name" value="cAMP-binding domain-like"/>
    <property type="match status" value="1"/>
</dbReference>
<dbReference type="Proteomes" id="UP001224325">
    <property type="component" value="Chromosome"/>
</dbReference>
<evidence type="ECO:0000313" key="3">
    <source>
        <dbReference type="Proteomes" id="UP001224325"/>
    </source>
</evidence>
<dbReference type="Pfam" id="PF00027">
    <property type="entry name" value="cNMP_binding"/>
    <property type="match status" value="1"/>
</dbReference>
<proteinExistence type="predicted"/>
<dbReference type="GO" id="GO:0005829">
    <property type="term" value="C:cytosol"/>
    <property type="evidence" value="ECO:0007669"/>
    <property type="project" value="TreeGrafter"/>
</dbReference>
<dbReference type="PANTHER" id="PTHR24567">
    <property type="entry name" value="CRP FAMILY TRANSCRIPTIONAL REGULATORY PROTEIN"/>
    <property type="match status" value="1"/>
</dbReference>
<evidence type="ECO:0000313" key="2">
    <source>
        <dbReference type="EMBL" id="XBL13002.1"/>
    </source>
</evidence>
<protein>
    <submittedName>
        <fullName evidence="2">Crp/Fnr family transcriptional regulator</fullName>
    </submittedName>
</protein>
<dbReference type="Gene3D" id="2.60.120.10">
    <property type="entry name" value="Jelly Rolls"/>
    <property type="match status" value="1"/>
</dbReference>
<dbReference type="RefSeq" id="WP_308993450.1">
    <property type="nucleotide sequence ID" value="NZ_CP155618.1"/>
</dbReference>
<accession>A0AAU7EAC6</accession>
<dbReference type="CDD" id="cd00038">
    <property type="entry name" value="CAP_ED"/>
    <property type="match status" value="1"/>
</dbReference>
<reference evidence="2" key="1">
    <citation type="submission" date="2024-04" db="EMBL/GenBank/DDBJ databases">
        <title>Mariniflexile litorale, isolated from the shallow sediments of the Sea of Japan.</title>
        <authorList>
            <person name="Romanenko L."/>
            <person name="Isaeva M."/>
        </authorList>
    </citation>
    <scope>NUCLEOTIDE SEQUENCE [LARGE SCALE GENOMIC DNA]</scope>
    <source>
        <strain evidence="2">KMM 9835</strain>
    </source>
</reference>
<dbReference type="InterPro" id="IPR000595">
    <property type="entry name" value="cNMP-bd_dom"/>
</dbReference>
<dbReference type="InterPro" id="IPR050397">
    <property type="entry name" value="Env_Response_Regulators"/>
</dbReference>
<feature type="domain" description="Cyclic nucleotide-binding" evidence="1">
    <location>
        <begin position="19"/>
        <end position="112"/>
    </location>
</feature>
<dbReference type="AlphaFoldDB" id="A0AAU7EAC6"/>
<gene>
    <name evidence="2" type="ORF">QLS71_011765</name>
</gene>
<dbReference type="InterPro" id="IPR014710">
    <property type="entry name" value="RmlC-like_jellyroll"/>
</dbReference>
<sequence length="189" mass="21985">MKSLKNIYKHPLISIKDLEIIYKAHKKVFFKKGEYILMTGQIANAYFCIEKGIVRTYAIDYKGNDITTGFIGESEIVVDVFSLFHQSPAKEYIVALTDCEMYKIDFDTFQELYHASKGFNEWGRAWMSHSLFQLKQRIISMVTEAATDRYKSLIEERSEIFSQVPLKHIATYLGITDTSLSRIRKELIK</sequence>
<dbReference type="KEGG" id="mlil:QLS71_011765"/>
<dbReference type="GO" id="GO:0003700">
    <property type="term" value="F:DNA-binding transcription factor activity"/>
    <property type="evidence" value="ECO:0007669"/>
    <property type="project" value="TreeGrafter"/>
</dbReference>
<keyword evidence="3" id="KW-1185">Reference proteome</keyword>
<dbReference type="EMBL" id="CP155618">
    <property type="protein sequence ID" value="XBL13002.1"/>
    <property type="molecule type" value="Genomic_DNA"/>
</dbReference>